<proteinExistence type="predicted"/>
<evidence type="ECO:0000256" key="1">
    <source>
        <dbReference type="SAM" id="Phobius"/>
    </source>
</evidence>
<dbReference type="EMBL" id="JAUFQU010000001">
    <property type="protein sequence ID" value="MDN3708612.1"/>
    <property type="molecule type" value="Genomic_DNA"/>
</dbReference>
<dbReference type="Gene3D" id="3.40.50.360">
    <property type="match status" value="1"/>
</dbReference>
<sequence length="303" mass="35676">MKNVLILYYSQSGQLKEIADSICKPFLNDNEIEVTYYQIKMQQEFPFPWNSEAFFNVFPETFQQIPQQIIPPEPEITSKKYDLILFYYQVWYLTPSLPVISFLKSNYAAQLLKDTPVITVSGSRNMWVFAQEKIKKLLAAHKAVLVGNIALTDRNINLVSVITVVDWMFSGIKRKTYGFLPLPGVSQQEITAAEKFGHLIKPYLMANYYEGLQKELVRNNAVEIRHFLVSMDKKANKMFRIWSRLILKNPSKRKMLIRLFNYYLFIAIWLLSPIVHLIETLLYPLLYFKIRKEKKYYQGISQR</sequence>
<keyword evidence="1" id="KW-0812">Transmembrane</keyword>
<keyword evidence="1" id="KW-0472">Membrane</keyword>
<reference evidence="3" key="1">
    <citation type="journal article" date="2019" name="Int. J. Syst. Evol. Microbiol.">
        <title>The Global Catalogue of Microorganisms (GCM) 10K type strain sequencing project: providing services to taxonomists for standard genome sequencing and annotation.</title>
        <authorList>
            <consortium name="The Broad Institute Genomics Platform"/>
            <consortium name="The Broad Institute Genome Sequencing Center for Infectious Disease"/>
            <person name="Wu L."/>
            <person name="Ma J."/>
        </authorList>
    </citation>
    <scope>NUCLEOTIDE SEQUENCE [LARGE SCALE GENOMIC DNA]</scope>
    <source>
        <strain evidence="3">CECT 7184</strain>
    </source>
</reference>
<dbReference type="Proteomes" id="UP001242368">
    <property type="component" value="Unassembled WGS sequence"/>
</dbReference>
<gene>
    <name evidence="2" type="ORF">QW060_16035</name>
</gene>
<dbReference type="RefSeq" id="WP_290364471.1">
    <property type="nucleotide sequence ID" value="NZ_JAUFQU010000001.1"/>
</dbReference>
<name>A0ABT8CYI3_9FLAO</name>
<feature type="transmembrane region" description="Helical" evidence="1">
    <location>
        <begin position="262"/>
        <end position="288"/>
    </location>
</feature>
<dbReference type="InterPro" id="IPR029039">
    <property type="entry name" value="Flavoprotein-like_sf"/>
</dbReference>
<dbReference type="SUPFAM" id="SSF52218">
    <property type="entry name" value="Flavoproteins"/>
    <property type="match status" value="1"/>
</dbReference>
<evidence type="ECO:0000313" key="2">
    <source>
        <dbReference type="EMBL" id="MDN3708612.1"/>
    </source>
</evidence>
<keyword evidence="1" id="KW-1133">Transmembrane helix</keyword>
<accession>A0ABT8CYI3</accession>
<comment type="caution">
    <text evidence="2">The sequence shown here is derived from an EMBL/GenBank/DDBJ whole genome shotgun (WGS) entry which is preliminary data.</text>
</comment>
<protein>
    <submittedName>
        <fullName evidence="2">Dialkylresorcinol condensing enzyme DarA</fullName>
    </submittedName>
</protein>
<evidence type="ECO:0000313" key="3">
    <source>
        <dbReference type="Proteomes" id="UP001242368"/>
    </source>
</evidence>
<keyword evidence="3" id="KW-1185">Reference proteome</keyword>
<organism evidence="2 3">
    <name type="scientific">Paenimyroides ceti</name>
    <dbReference type="NCBI Taxonomy" id="395087"/>
    <lineage>
        <taxon>Bacteria</taxon>
        <taxon>Pseudomonadati</taxon>
        <taxon>Bacteroidota</taxon>
        <taxon>Flavobacteriia</taxon>
        <taxon>Flavobacteriales</taxon>
        <taxon>Flavobacteriaceae</taxon>
        <taxon>Paenimyroides</taxon>
    </lineage>
</organism>